<name>A0AAF3J6R6_9BILA</name>
<evidence type="ECO:0000256" key="10">
    <source>
        <dbReference type="ARBA" id="ARBA00023303"/>
    </source>
</evidence>
<keyword evidence="9 11" id="KW-0472">Membrane</keyword>
<dbReference type="InterPro" id="IPR006202">
    <property type="entry name" value="Neur_chan_lig-bd"/>
</dbReference>
<dbReference type="PROSITE" id="PS00236">
    <property type="entry name" value="NEUROTR_ION_CHANNEL"/>
    <property type="match status" value="1"/>
</dbReference>
<evidence type="ECO:0000259" key="13">
    <source>
        <dbReference type="Pfam" id="PF02932"/>
    </source>
</evidence>
<keyword evidence="5 11" id="KW-0812">Transmembrane</keyword>
<evidence type="ECO:0000256" key="5">
    <source>
        <dbReference type="ARBA" id="ARBA00022692"/>
    </source>
</evidence>
<dbReference type="GO" id="GO:0005886">
    <property type="term" value="C:plasma membrane"/>
    <property type="evidence" value="ECO:0007669"/>
    <property type="project" value="UniProtKB-SubCell"/>
</dbReference>
<dbReference type="WBParaSite" id="MBELARI_LOCUS19689">
    <property type="protein sequence ID" value="MBELARI_LOCUS19689"/>
    <property type="gene ID" value="MBELARI_LOCUS19689"/>
</dbReference>
<feature type="transmembrane region" description="Helical" evidence="11">
    <location>
        <begin position="396"/>
        <end position="420"/>
    </location>
</feature>
<dbReference type="InterPro" id="IPR018000">
    <property type="entry name" value="Neurotransmitter_ion_chnl_CS"/>
</dbReference>
<feature type="domain" description="Neurotransmitter-gated ion-channel ligand-binding" evidence="12">
    <location>
        <begin position="67"/>
        <end position="265"/>
    </location>
</feature>
<dbReference type="Gene3D" id="2.70.170.10">
    <property type="entry name" value="Neurotransmitter-gated ion-channel ligand-binding domain"/>
    <property type="match status" value="1"/>
</dbReference>
<dbReference type="InterPro" id="IPR038050">
    <property type="entry name" value="Neuro_actylchol_rec"/>
</dbReference>
<dbReference type="AlphaFoldDB" id="A0AAF3J6R6"/>
<feature type="signal peptide" evidence="11">
    <location>
        <begin position="1"/>
        <end position="16"/>
    </location>
</feature>
<feature type="transmembrane region" description="Helical" evidence="11">
    <location>
        <begin position="304"/>
        <end position="320"/>
    </location>
</feature>
<accession>A0AAF3J6R6</accession>
<feature type="domain" description="Neurotransmitter-gated ion-channel transmembrane" evidence="13">
    <location>
        <begin position="277"/>
        <end position="352"/>
    </location>
</feature>
<dbReference type="InterPro" id="IPR036734">
    <property type="entry name" value="Neur_chan_lig-bd_sf"/>
</dbReference>
<dbReference type="Pfam" id="PF02931">
    <property type="entry name" value="Neur_chan_LBD"/>
    <property type="match status" value="1"/>
</dbReference>
<feature type="transmembrane region" description="Helical" evidence="11">
    <location>
        <begin position="332"/>
        <end position="350"/>
    </location>
</feature>
<evidence type="ECO:0000256" key="6">
    <source>
        <dbReference type="ARBA" id="ARBA00022729"/>
    </source>
</evidence>
<keyword evidence="4" id="KW-1003">Cell membrane</keyword>
<keyword evidence="14" id="KW-1185">Reference proteome</keyword>
<organism evidence="14 15">
    <name type="scientific">Mesorhabditis belari</name>
    <dbReference type="NCBI Taxonomy" id="2138241"/>
    <lineage>
        <taxon>Eukaryota</taxon>
        <taxon>Metazoa</taxon>
        <taxon>Ecdysozoa</taxon>
        <taxon>Nematoda</taxon>
        <taxon>Chromadorea</taxon>
        <taxon>Rhabditida</taxon>
        <taxon>Rhabditina</taxon>
        <taxon>Rhabditomorpha</taxon>
        <taxon>Rhabditoidea</taxon>
        <taxon>Rhabditidae</taxon>
        <taxon>Mesorhabditinae</taxon>
        <taxon>Mesorhabditis</taxon>
    </lineage>
</organism>
<dbReference type="Proteomes" id="UP000887575">
    <property type="component" value="Unassembled WGS sequence"/>
</dbReference>
<feature type="chain" id="PRO_5041778927" evidence="11">
    <location>
        <begin position="17"/>
        <end position="444"/>
    </location>
</feature>
<feature type="transmembrane region" description="Helical" evidence="11">
    <location>
        <begin position="274"/>
        <end position="292"/>
    </location>
</feature>
<dbReference type="PRINTS" id="PR00253">
    <property type="entry name" value="GABAARECEPTR"/>
</dbReference>
<dbReference type="InterPro" id="IPR036719">
    <property type="entry name" value="Neuro-gated_channel_TM_sf"/>
</dbReference>
<dbReference type="SUPFAM" id="SSF63712">
    <property type="entry name" value="Nicotinic receptor ligand binding domain-like"/>
    <property type="match status" value="1"/>
</dbReference>
<dbReference type="GO" id="GO:0005230">
    <property type="term" value="F:extracellular ligand-gated monoatomic ion channel activity"/>
    <property type="evidence" value="ECO:0007669"/>
    <property type="project" value="InterPro"/>
</dbReference>
<dbReference type="GO" id="GO:0004888">
    <property type="term" value="F:transmembrane signaling receptor activity"/>
    <property type="evidence" value="ECO:0007669"/>
    <property type="project" value="InterPro"/>
</dbReference>
<evidence type="ECO:0000313" key="14">
    <source>
        <dbReference type="Proteomes" id="UP000887575"/>
    </source>
</evidence>
<dbReference type="PRINTS" id="PR00252">
    <property type="entry name" value="NRIONCHANNEL"/>
</dbReference>
<keyword evidence="8 11" id="KW-0406">Ion transport</keyword>
<keyword evidence="7 11" id="KW-1133">Transmembrane helix</keyword>
<evidence type="ECO:0000256" key="3">
    <source>
        <dbReference type="ARBA" id="ARBA00022448"/>
    </source>
</evidence>
<protein>
    <submittedName>
        <fullName evidence="15">Neurotransmitter-gated ion-channel ligand-binding domain-containing protein</fullName>
    </submittedName>
</protein>
<dbReference type="Pfam" id="PF02932">
    <property type="entry name" value="Neur_chan_memb"/>
    <property type="match status" value="1"/>
</dbReference>
<evidence type="ECO:0000256" key="4">
    <source>
        <dbReference type="ARBA" id="ARBA00022475"/>
    </source>
</evidence>
<dbReference type="SUPFAM" id="SSF90112">
    <property type="entry name" value="Neurotransmitter-gated ion-channel transmembrane pore"/>
    <property type="match status" value="1"/>
</dbReference>
<keyword evidence="6 11" id="KW-0732">Signal</keyword>
<comment type="subcellular location">
    <subcellularLocation>
        <location evidence="2">Cell membrane</location>
    </subcellularLocation>
    <subcellularLocation>
        <location evidence="1">Membrane</location>
        <topology evidence="1">Multi-pass membrane protein</topology>
    </subcellularLocation>
</comment>
<dbReference type="PANTHER" id="PTHR18945">
    <property type="entry name" value="NEUROTRANSMITTER GATED ION CHANNEL"/>
    <property type="match status" value="1"/>
</dbReference>
<keyword evidence="10 11" id="KW-0407">Ion channel</keyword>
<evidence type="ECO:0000313" key="15">
    <source>
        <dbReference type="WBParaSite" id="MBELARI_LOCUS19689"/>
    </source>
</evidence>
<evidence type="ECO:0000256" key="1">
    <source>
        <dbReference type="ARBA" id="ARBA00004141"/>
    </source>
</evidence>
<sequence length="444" mass="51138">MLLLLLLFLLFGYSTSFTADDQEVKMMKIFGSGAQLAGGGKNQFEVVDRESVYQQGQQGQFLQFLRRIAYDRGQHPENPNGEAVTVNISVLISNIRSVSEINMDYSLEIFFRESWKDPRLQFGVDDFNKTMISLHESYADFLWRPDTFVPNAINSKTPRDDSFTHRSLYRLKDDGTVITSRRISLVAECSLDLTRYPFDKQLCKLGLESYGYTADQITYSWAVDKNPLEMYPIRLPDFEIEKAYATKRVVDYSTGSYTRLYACFVFSRSAGYCYLQLIVPSVAIVVTAWLSLWRESESSFEDMITILMSIIFLLYSYNSVMPRVSYIKAMDIYLGVCFSIAFLSLIKLSIMTFMRLQILGAQSSSGDYIQVHKDANGQDEVPIRKKWIFSEKCMHIFHVLTQVLLFMFFTGFCTFFFLIYPRLPYHITDPDCDPQIAVANAVKI</sequence>
<comment type="similarity">
    <text evidence="11">Belongs to the ligand-gated ion channel (TC 1.A.9) family.</text>
</comment>
<dbReference type="Gene3D" id="1.20.58.390">
    <property type="entry name" value="Neurotransmitter-gated ion-channel transmembrane domain"/>
    <property type="match status" value="1"/>
</dbReference>
<evidence type="ECO:0000256" key="11">
    <source>
        <dbReference type="RuleBase" id="RU000687"/>
    </source>
</evidence>
<dbReference type="CDD" id="cd18990">
    <property type="entry name" value="LGIC_ECD_GABAAR"/>
    <property type="match status" value="1"/>
</dbReference>
<evidence type="ECO:0000256" key="2">
    <source>
        <dbReference type="ARBA" id="ARBA00004236"/>
    </source>
</evidence>
<reference evidence="15" key="1">
    <citation type="submission" date="2024-02" db="UniProtKB">
        <authorList>
            <consortium name="WormBaseParasite"/>
        </authorList>
    </citation>
    <scope>IDENTIFICATION</scope>
</reference>
<evidence type="ECO:0000256" key="7">
    <source>
        <dbReference type="ARBA" id="ARBA00022989"/>
    </source>
</evidence>
<dbReference type="InterPro" id="IPR006028">
    <property type="entry name" value="GABAA/Glycine_rcpt"/>
</dbReference>
<evidence type="ECO:0000256" key="9">
    <source>
        <dbReference type="ARBA" id="ARBA00023136"/>
    </source>
</evidence>
<keyword evidence="3 11" id="KW-0813">Transport</keyword>
<dbReference type="InterPro" id="IPR006201">
    <property type="entry name" value="Neur_channel"/>
</dbReference>
<proteinExistence type="inferred from homology"/>
<evidence type="ECO:0000256" key="8">
    <source>
        <dbReference type="ARBA" id="ARBA00023065"/>
    </source>
</evidence>
<evidence type="ECO:0000259" key="12">
    <source>
        <dbReference type="Pfam" id="PF02931"/>
    </source>
</evidence>
<dbReference type="InterPro" id="IPR006029">
    <property type="entry name" value="Neurotrans-gated_channel_TM"/>
</dbReference>